<sequence length="271" mass="31419">MFLNLIATAGNDRIRDFLVNDWYRSLKENVDLSKTDVLVINYGLTGLPKEVINFPAVERSGLINNTRFINLAIFLENHPEYDQILFCDGGDIIFQSDISHLFEEHRDAFRAVVEQLSPPIDLVVKEEDLVNGKEIKSFLSNKKLFNVGVIIAPREGFLELARTMERRLKNINVWGGDTVIGNYVIYKNPHVELPSKYNFIPSTAREKFYVKDSKFYLENGELIPIVHNAGRYRFLRPVKDFGYGPGKNRVNKFNIWMFRMLFSVSNFLKMK</sequence>
<name>Q9X2E4_THEMA</name>
<dbReference type="InParanoid" id="Q9X2E4"/>
<dbReference type="GO" id="GO:0016757">
    <property type="term" value="F:glycosyltransferase activity"/>
    <property type="evidence" value="ECO:0007669"/>
    <property type="project" value="InterPro"/>
</dbReference>
<dbReference type="PIR" id="C72207">
    <property type="entry name" value="C72207"/>
</dbReference>
<organism evidence="1 2">
    <name type="scientific">Thermotoga maritima (strain ATCC 43589 / DSM 3109 / JCM 10099 / NBRC 100826 / MSB8)</name>
    <dbReference type="NCBI Taxonomy" id="243274"/>
    <lineage>
        <taxon>Bacteria</taxon>
        <taxon>Thermotogati</taxon>
        <taxon>Thermotogota</taxon>
        <taxon>Thermotogae</taxon>
        <taxon>Thermotogales</taxon>
        <taxon>Thermotogaceae</taxon>
        <taxon>Thermotoga</taxon>
    </lineage>
</organism>
<evidence type="ECO:0000313" key="1">
    <source>
        <dbReference type="EMBL" id="AAD36887.1"/>
    </source>
</evidence>
<evidence type="ECO:0008006" key="3">
    <source>
        <dbReference type="Google" id="ProtNLM"/>
    </source>
</evidence>
<dbReference type="EMBL" id="AE000512">
    <property type="protein sequence ID" value="AAD36887.1"/>
    <property type="molecule type" value="Genomic_DNA"/>
</dbReference>
<dbReference type="AlphaFoldDB" id="Q9X2E4"/>
<gene>
    <name evidence="1" type="ordered locus">TM_1824</name>
</gene>
<reference evidence="1 2" key="1">
    <citation type="journal article" date="1999" name="Nature">
        <title>Evidence for lateral gene transfer between Archaea and Bacteria from genome sequence of Thermotoga maritima.</title>
        <authorList>
            <person name="Nelson K.E."/>
            <person name="Clayton R.A."/>
            <person name="Gill S.R."/>
            <person name="Gwinn M.L."/>
            <person name="Dodson R.J."/>
            <person name="Haft D.H."/>
            <person name="Hickey E.K."/>
            <person name="Peterson J.D."/>
            <person name="Nelson W.C."/>
            <person name="Ketchum K.A."/>
            <person name="McDonald L."/>
            <person name="Utterback T.R."/>
            <person name="Malek J.A."/>
            <person name="Linher K.D."/>
            <person name="Garrett M.M."/>
            <person name="Stewart A.M."/>
            <person name="Cotton M.D."/>
            <person name="Pratt M.S."/>
            <person name="Phillips C.A."/>
            <person name="Richardson D."/>
            <person name="Heidelberg J."/>
            <person name="Sutton G.G."/>
            <person name="Fleischmann R.D."/>
            <person name="White O."/>
            <person name="Salzberg S.L."/>
            <person name="Smith H.O."/>
            <person name="Venter J.C."/>
            <person name="Fraser C.M."/>
        </authorList>
    </citation>
    <scope>NUCLEOTIDE SEQUENCE [LARGE SCALE GENOMIC DNA]</scope>
    <source>
        <strain evidence="2">ATCC 43589 / DSM 3109 / JCM 10099 / NBRC 100826 / MSB8</strain>
    </source>
</reference>
<dbReference type="PaxDb" id="243274-THEMA_05075"/>
<dbReference type="Pfam" id="PF01501">
    <property type="entry name" value="Glyco_transf_8"/>
    <property type="match status" value="1"/>
</dbReference>
<dbReference type="RefSeq" id="WP_010865411.1">
    <property type="nucleotide sequence ID" value="NC_000853.1"/>
</dbReference>
<protein>
    <recommendedName>
        <fullName evidence="3">Glycosyltransferase</fullName>
    </recommendedName>
</protein>
<dbReference type="InterPro" id="IPR029044">
    <property type="entry name" value="Nucleotide-diphossugar_trans"/>
</dbReference>
<dbReference type="SUPFAM" id="SSF53448">
    <property type="entry name" value="Nucleotide-diphospho-sugar transferases"/>
    <property type="match status" value="1"/>
</dbReference>
<keyword evidence="2" id="KW-1185">Reference proteome</keyword>
<dbReference type="KEGG" id="tmi:THEMA_05075"/>
<accession>Q9X2E4</accession>
<dbReference type="PATRIC" id="fig|243274.18.peg.983"/>
<proteinExistence type="predicted"/>
<evidence type="ECO:0000313" key="2">
    <source>
        <dbReference type="Proteomes" id="UP000008183"/>
    </source>
</evidence>
<dbReference type="Proteomes" id="UP000008183">
    <property type="component" value="Chromosome"/>
</dbReference>
<dbReference type="OrthoDB" id="41746at2"/>
<dbReference type="Gene3D" id="3.90.550.10">
    <property type="entry name" value="Spore Coat Polysaccharide Biosynthesis Protein SpsA, Chain A"/>
    <property type="match status" value="1"/>
</dbReference>
<dbReference type="KEGG" id="tma:TM1824"/>
<dbReference type="EnsemblBacteria" id="AAD36887">
    <property type="protein sequence ID" value="AAD36887"/>
    <property type="gene ID" value="TM_1824"/>
</dbReference>
<dbReference type="InterPro" id="IPR002495">
    <property type="entry name" value="Glyco_trans_8"/>
</dbReference>